<dbReference type="InterPro" id="IPR003615">
    <property type="entry name" value="HNH_nuc"/>
</dbReference>
<dbReference type="GeneID" id="64117398"/>
<dbReference type="RefSeq" id="WP_107536823.1">
    <property type="nucleotide sequence ID" value="NZ_BMDF01000007.1"/>
</dbReference>
<dbReference type="CDD" id="cd00085">
    <property type="entry name" value="HNHc"/>
    <property type="match status" value="1"/>
</dbReference>
<proteinExistence type="predicted"/>
<dbReference type="AlphaFoldDB" id="A0A2T4PT54"/>
<gene>
    <name evidence="1" type="ORF">BU072_07665</name>
</gene>
<dbReference type="EMBL" id="PZFK01000013">
    <property type="protein sequence ID" value="PTI29534.1"/>
    <property type="molecule type" value="Genomic_DNA"/>
</dbReference>
<sequence length="281" mass="33224">MFEFHNISTKSNEYIDTKEKYKQELEKFKDYAQYLTDKAGKANKSSQKASSYMRSLVRLIIGYEVKFKDSISTLNNFDTYKKLMKITEIEGFKEFNGNTNHFYSATLGCLLSYITYLNSENEEKVDIELNSQNQYSGKSKLISFEDTDLKNVKRKEKRSIQNTYFYPRNYHESVKAKKKSGWVCEFDNSHKTFINESDKMPHVEAHHLIPMAAQGLYENSIDFSGNIISLCPTCHRRIHHSIDEDKKQMLKYFYEKRRNIYKSMDIDISLKELYKMYGILK</sequence>
<dbReference type="GO" id="GO:0004519">
    <property type="term" value="F:endonuclease activity"/>
    <property type="evidence" value="ECO:0007669"/>
    <property type="project" value="UniProtKB-KW"/>
</dbReference>
<reference evidence="1 2" key="1">
    <citation type="journal article" date="2016" name="Front. Microbiol.">
        <title>Comprehensive Phylogenetic Analysis of Bovine Non-aureus Staphylococci Species Based on Whole-Genome Sequencing.</title>
        <authorList>
            <person name="Naushad S."/>
            <person name="Barkema H.W."/>
            <person name="Luby C."/>
            <person name="Condas L.A."/>
            <person name="Nobrega D.B."/>
            <person name="Carson D.A."/>
            <person name="De Buck J."/>
        </authorList>
    </citation>
    <scope>NUCLEOTIDE SEQUENCE [LARGE SCALE GENOMIC DNA]</scope>
    <source>
        <strain evidence="1 2">SNUC 2204</strain>
    </source>
</reference>
<evidence type="ECO:0000313" key="1">
    <source>
        <dbReference type="EMBL" id="PTI29534.1"/>
    </source>
</evidence>
<comment type="caution">
    <text evidence="1">The sequence shown here is derived from an EMBL/GenBank/DDBJ whole genome shotgun (WGS) entry which is preliminary data.</text>
</comment>
<keyword evidence="1" id="KW-0540">Nuclease</keyword>
<accession>A0A2T4PT54</accession>
<name>A0A2T4PT54_9STAP</name>
<keyword evidence="1" id="KW-0378">Hydrolase</keyword>
<protein>
    <submittedName>
        <fullName evidence="1">HNH endonuclease</fullName>
    </submittedName>
</protein>
<dbReference type="Proteomes" id="UP000241209">
    <property type="component" value="Unassembled WGS sequence"/>
</dbReference>
<keyword evidence="1" id="KW-0255">Endonuclease</keyword>
<evidence type="ECO:0000313" key="2">
    <source>
        <dbReference type="Proteomes" id="UP000241209"/>
    </source>
</evidence>
<organism evidence="1 2">
    <name type="scientific">Mammaliicoccus vitulinus</name>
    <dbReference type="NCBI Taxonomy" id="71237"/>
    <lineage>
        <taxon>Bacteria</taxon>
        <taxon>Bacillati</taxon>
        <taxon>Bacillota</taxon>
        <taxon>Bacilli</taxon>
        <taxon>Bacillales</taxon>
        <taxon>Staphylococcaceae</taxon>
        <taxon>Mammaliicoccus</taxon>
    </lineage>
</organism>